<feature type="domain" description="Thioesterase" evidence="1">
    <location>
        <begin position="51"/>
        <end position="279"/>
    </location>
</feature>
<evidence type="ECO:0000313" key="3">
    <source>
        <dbReference type="Proteomes" id="UP000013968"/>
    </source>
</evidence>
<name>R4TBY3_9PSEU</name>
<dbReference type="SUPFAM" id="SSF53474">
    <property type="entry name" value="alpha/beta-Hydrolases"/>
    <property type="match status" value="1"/>
</dbReference>
<dbReference type="Pfam" id="PF00975">
    <property type="entry name" value="Thioesterase"/>
    <property type="match status" value="1"/>
</dbReference>
<proteinExistence type="predicted"/>
<reference evidence="2 3" key="1">
    <citation type="journal article" date="2013" name="BMC Genomics">
        <title>ContigScape: a Cytoscape plugin facilitating microbial genome gap closing.</title>
        <authorList>
            <person name="Tang B."/>
            <person name="Wang Q."/>
            <person name="Yang M."/>
            <person name="Xie F."/>
            <person name="Zhu Y."/>
            <person name="Zhuo Y."/>
            <person name="Wang S."/>
            <person name="Gao H."/>
            <person name="Ding X."/>
            <person name="Zhang L."/>
            <person name="Zhao G."/>
            <person name="Zheng H."/>
        </authorList>
    </citation>
    <scope>NUCLEOTIDE SEQUENCE [LARGE SCALE GENOMIC DNA]</scope>
    <source>
        <strain evidence="2 3">HCCB10007</strain>
    </source>
</reference>
<protein>
    <submittedName>
        <fullName evidence="2">Amino acid adenylation domain-containing protein</fullName>
    </submittedName>
</protein>
<organism evidence="2 3">
    <name type="scientific">Amycolatopsis keratiniphila</name>
    <dbReference type="NCBI Taxonomy" id="129921"/>
    <lineage>
        <taxon>Bacteria</taxon>
        <taxon>Bacillati</taxon>
        <taxon>Actinomycetota</taxon>
        <taxon>Actinomycetes</taxon>
        <taxon>Pseudonocardiales</taxon>
        <taxon>Pseudonocardiaceae</taxon>
        <taxon>Amycolatopsis</taxon>
        <taxon>Amycolatopsis japonica group</taxon>
    </lineage>
</organism>
<evidence type="ECO:0000313" key="2">
    <source>
        <dbReference type="EMBL" id="AGM07928.1"/>
    </source>
</evidence>
<dbReference type="PATRIC" id="fig|1156913.3.peg.5442"/>
<dbReference type="InterPro" id="IPR029058">
    <property type="entry name" value="AB_hydrolase_fold"/>
</dbReference>
<dbReference type="AlphaFoldDB" id="R4TBY3"/>
<evidence type="ECO:0000259" key="1">
    <source>
        <dbReference type="Pfam" id="PF00975"/>
    </source>
</evidence>
<dbReference type="KEGG" id="aoi:AORI_5345"/>
<accession>R4TBY3</accession>
<keyword evidence="3" id="KW-1185">Reference proteome</keyword>
<dbReference type="Gene3D" id="3.40.50.1820">
    <property type="entry name" value="alpha/beta hydrolase"/>
    <property type="match status" value="1"/>
</dbReference>
<dbReference type="Proteomes" id="UP000013968">
    <property type="component" value="Chromosome"/>
</dbReference>
<dbReference type="HOGENOM" id="CLU_000022_2_11_11"/>
<dbReference type="InterPro" id="IPR001031">
    <property type="entry name" value="Thioesterase"/>
</dbReference>
<dbReference type="EMBL" id="CP003410">
    <property type="protein sequence ID" value="AGM07928.1"/>
    <property type="molecule type" value="Genomic_DNA"/>
</dbReference>
<gene>
    <name evidence="2" type="ORF">AORI_5345</name>
</gene>
<sequence>MMSSETLDPETVRAARLSGRRRALYDLVRAERRALEDAAAVDVLRTGAGAPVVLVNPLSGQLFAYTHLVSHLTTERPVLALPADVVLGRGEGLTFQQLAARYVDRLRLAGTRPAVLAGWSIGGVLAYEIGYQLSAHGTPCPVLLIDSAVTPPEHLGAVRPAAMLVREFVENFAISAGLAVPAVADWSEPWPVLSGLAEAGGAGLSPDDLLGRYRTHVDAIAALDDYAPSPAVMPVHVVRASRTSAAIAARWAGLVAGELPLRTVDTDHHGLLHAPAVAEVAEDLDRLADSAQEDR</sequence>